<reference evidence="2" key="2">
    <citation type="submission" date="2020-11" db="EMBL/GenBank/DDBJ databases">
        <authorList>
            <person name="McCartney M.A."/>
            <person name="Auch B."/>
            <person name="Kono T."/>
            <person name="Mallez S."/>
            <person name="Becker A."/>
            <person name="Gohl D.M."/>
            <person name="Silverstein K.A.T."/>
            <person name="Koren S."/>
            <person name="Bechman K.B."/>
            <person name="Herman A."/>
            <person name="Abrahante J.E."/>
            <person name="Garbe J."/>
        </authorList>
    </citation>
    <scope>NUCLEOTIDE SEQUENCE</scope>
    <source>
        <strain evidence="2">Duluth1</strain>
        <tissue evidence="2">Whole animal</tissue>
    </source>
</reference>
<feature type="compositionally biased region" description="Low complexity" evidence="1">
    <location>
        <begin position="21"/>
        <end position="30"/>
    </location>
</feature>
<protein>
    <submittedName>
        <fullName evidence="2">Uncharacterized protein</fullName>
    </submittedName>
</protein>
<name>A0A9D3YKB0_DREPO</name>
<comment type="caution">
    <text evidence="2">The sequence shown here is derived from an EMBL/GenBank/DDBJ whole genome shotgun (WGS) entry which is preliminary data.</text>
</comment>
<dbReference type="AlphaFoldDB" id="A0A9D3YKB0"/>
<gene>
    <name evidence="2" type="ORF">DPMN_075406</name>
</gene>
<accession>A0A9D3YKB0</accession>
<evidence type="ECO:0000313" key="3">
    <source>
        <dbReference type="Proteomes" id="UP000828390"/>
    </source>
</evidence>
<proteinExistence type="predicted"/>
<reference evidence="2" key="1">
    <citation type="journal article" date="2019" name="bioRxiv">
        <title>The Genome of the Zebra Mussel, Dreissena polymorpha: A Resource for Invasive Species Research.</title>
        <authorList>
            <person name="McCartney M.A."/>
            <person name="Auch B."/>
            <person name="Kono T."/>
            <person name="Mallez S."/>
            <person name="Zhang Y."/>
            <person name="Obille A."/>
            <person name="Becker A."/>
            <person name="Abrahante J.E."/>
            <person name="Garbe J."/>
            <person name="Badalamenti J.P."/>
            <person name="Herman A."/>
            <person name="Mangelson H."/>
            <person name="Liachko I."/>
            <person name="Sullivan S."/>
            <person name="Sone E.D."/>
            <person name="Koren S."/>
            <person name="Silverstein K.A.T."/>
            <person name="Beckman K.B."/>
            <person name="Gohl D.M."/>
        </authorList>
    </citation>
    <scope>NUCLEOTIDE SEQUENCE</scope>
    <source>
        <strain evidence="2">Duluth1</strain>
        <tissue evidence="2">Whole animal</tissue>
    </source>
</reference>
<dbReference type="Proteomes" id="UP000828390">
    <property type="component" value="Unassembled WGS sequence"/>
</dbReference>
<sequence length="83" mass="8944">MKPESQTMVNALKTKSKSSHQHQASKSSIKCTGNVETAGVSCTRRVTIVQPKESSVTNVTSGTILQKSLIQLTLFSDTSIFDS</sequence>
<dbReference type="EMBL" id="JAIWYP010000015">
    <property type="protein sequence ID" value="KAH3700430.1"/>
    <property type="molecule type" value="Genomic_DNA"/>
</dbReference>
<evidence type="ECO:0000313" key="2">
    <source>
        <dbReference type="EMBL" id="KAH3700430.1"/>
    </source>
</evidence>
<organism evidence="2 3">
    <name type="scientific">Dreissena polymorpha</name>
    <name type="common">Zebra mussel</name>
    <name type="synonym">Mytilus polymorpha</name>
    <dbReference type="NCBI Taxonomy" id="45954"/>
    <lineage>
        <taxon>Eukaryota</taxon>
        <taxon>Metazoa</taxon>
        <taxon>Spiralia</taxon>
        <taxon>Lophotrochozoa</taxon>
        <taxon>Mollusca</taxon>
        <taxon>Bivalvia</taxon>
        <taxon>Autobranchia</taxon>
        <taxon>Heteroconchia</taxon>
        <taxon>Euheterodonta</taxon>
        <taxon>Imparidentia</taxon>
        <taxon>Neoheterodontei</taxon>
        <taxon>Myida</taxon>
        <taxon>Dreissenoidea</taxon>
        <taxon>Dreissenidae</taxon>
        <taxon>Dreissena</taxon>
    </lineage>
</organism>
<feature type="region of interest" description="Disordered" evidence="1">
    <location>
        <begin position="1"/>
        <end position="30"/>
    </location>
</feature>
<evidence type="ECO:0000256" key="1">
    <source>
        <dbReference type="SAM" id="MobiDB-lite"/>
    </source>
</evidence>
<keyword evidence="3" id="KW-1185">Reference proteome</keyword>